<dbReference type="Proteomes" id="UP001569414">
    <property type="component" value="Unassembled WGS sequence"/>
</dbReference>
<comment type="caution">
    <text evidence="1">The sequence shown here is derived from an EMBL/GenBank/DDBJ whole genome shotgun (WGS) entry which is preliminary data.</text>
</comment>
<reference evidence="1 2" key="1">
    <citation type="submission" date="2024-08" db="EMBL/GenBank/DDBJ databases">
        <authorList>
            <person name="Ishaq N."/>
        </authorList>
    </citation>
    <scope>NUCLEOTIDE SEQUENCE [LARGE SCALE GENOMIC DNA]</scope>
    <source>
        <strain evidence="1 2">JCM 30400</strain>
    </source>
</reference>
<name>A0ABV4NKD4_9GAMM</name>
<protein>
    <submittedName>
        <fullName evidence="1">Chaperone modulator CbpM</fullName>
    </submittedName>
</protein>
<sequence length="107" mass="12304">MKIKKFERVTGVLLDEESELSLSELCRACGVPAERIIALVEEGVIEPRQREPQWHFSGICVRRVRRAYTLERDLGVNLAGAALAIELLEEIERLQAHLARLEQRRKK</sequence>
<dbReference type="Gene3D" id="1.10.1660.10">
    <property type="match status" value="1"/>
</dbReference>
<dbReference type="Pfam" id="PF13591">
    <property type="entry name" value="MerR_2"/>
    <property type="match status" value="1"/>
</dbReference>
<accession>A0ABV4NKD4</accession>
<organism evidence="1 2">
    <name type="scientific">Microbulbifer echini</name>
    <dbReference type="NCBI Taxonomy" id="1529067"/>
    <lineage>
        <taxon>Bacteria</taxon>
        <taxon>Pseudomonadati</taxon>
        <taxon>Pseudomonadota</taxon>
        <taxon>Gammaproteobacteria</taxon>
        <taxon>Cellvibrionales</taxon>
        <taxon>Microbulbiferaceae</taxon>
        <taxon>Microbulbifer</taxon>
    </lineage>
</organism>
<evidence type="ECO:0000313" key="2">
    <source>
        <dbReference type="Proteomes" id="UP001569414"/>
    </source>
</evidence>
<dbReference type="EMBL" id="JBGMEL010000002">
    <property type="protein sequence ID" value="MFA0789466.1"/>
    <property type="molecule type" value="Genomic_DNA"/>
</dbReference>
<dbReference type="InterPro" id="IPR009061">
    <property type="entry name" value="DNA-bd_dom_put_sf"/>
</dbReference>
<gene>
    <name evidence="1" type="ORF">ACCI51_02840</name>
</gene>
<proteinExistence type="predicted"/>
<keyword evidence="2" id="KW-1185">Reference proteome</keyword>
<evidence type="ECO:0000313" key="1">
    <source>
        <dbReference type="EMBL" id="MFA0789466.1"/>
    </source>
</evidence>
<dbReference type="SUPFAM" id="SSF46955">
    <property type="entry name" value="Putative DNA-binding domain"/>
    <property type="match status" value="1"/>
</dbReference>
<dbReference type="RefSeq" id="WP_371842519.1">
    <property type="nucleotide sequence ID" value="NZ_JBGMEL010000002.1"/>
</dbReference>